<dbReference type="InterPro" id="IPR003445">
    <property type="entry name" value="Cat_transpt"/>
</dbReference>
<dbReference type="Pfam" id="PF02386">
    <property type="entry name" value="TrkH"/>
    <property type="match status" value="1"/>
</dbReference>
<dbReference type="PANTHER" id="PTHR32024:SF3">
    <property type="entry name" value="TRK SYSTEM POTASSIUM UPTAKE PROTEIN"/>
    <property type="match status" value="1"/>
</dbReference>
<sequence length="525" mass="56101">MWRGLSSCFRFRLISSNPISDRLLRFPLILILGGIASVAMFLPALHALVLEDHSVSRSFAYSGILGLAAVGLIGLAMSGNVSRHEASDLSNLLSLCLTFIVLPVFLAVPFYEGVRNTSFLNAYFEMVSSLTTTGTTLFNTPGRLGDSLHLWRGMVGWFGGLLMWVAASAVLAPLNLGGFEVTATAEPGQGETRLDRFERAGAGKRMGQATYLLGPIYIGLTAALWLFLVLCGDRPLVAVVHAMSTMATSGISPVNGVQNAGSGLGGEIVIFFFMMFALSRLTFSSDTITTARPGLHHDPEFRLGMLLILGVPLLLFSRHWLGALEVDQFEEIPTAIGALWGGTFSVLSFLSTTGFESAYWETARDWSGLGTPGLILLGLSLVGGGVATTAGGVKLLRVYALYLNGQREMERLVHPSSVGRAGARSRRMRRQGAFVAWIFFMLFALSLATITVILCGLGLGFEPSLILSIATLSTTGPLTQVAGEAPIILSQIGPAAKLVLCAAMVLGRLETLAIIALINPSLWRD</sequence>
<evidence type="ECO:0000256" key="5">
    <source>
        <dbReference type="ARBA" id="ARBA00022989"/>
    </source>
</evidence>
<evidence type="ECO:0000313" key="10">
    <source>
        <dbReference type="Proteomes" id="UP001064087"/>
    </source>
</evidence>
<accession>A0ABY6DBW9</accession>
<feature type="transmembrane region" description="Helical" evidence="8">
    <location>
        <begin position="333"/>
        <end position="355"/>
    </location>
</feature>
<keyword evidence="6" id="KW-0406">Ion transport</keyword>
<evidence type="ECO:0000256" key="3">
    <source>
        <dbReference type="ARBA" id="ARBA00022475"/>
    </source>
</evidence>
<keyword evidence="7 8" id="KW-0472">Membrane</keyword>
<keyword evidence="5 8" id="KW-1133">Transmembrane helix</keyword>
<evidence type="ECO:0000313" key="9">
    <source>
        <dbReference type="EMBL" id="UXX83657.1"/>
    </source>
</evidence>
<feature type="transmembrane region" description="Helical" evidence="8">
    <location>
        <begin position="58"/>
        <end position="77"/>
    </location>
</feature>
<evidence type="ECO:0000256" key="4">
    <source>
        <dbReference type="ARBA" id="ARBA00022692"/>
    </source>
</evidence>
<dbReference type="Proteomes" id="UP001064087">
    <property type="component" value="Chromosome"/>
</dbReference>
<reference evidence="9" key="1">
    <citation type="submission" date="2022-10" db="EMBL/GenBank/DDBJ databases">
        <title>Roseovarius pelagicus sp. nov., isolated from Arctic seawater.</title>
        <authorList>
            <person name="Hong Y.W."/>
            <person name="Hwang C.Y."/>
        </authorList>
    </citation>
    <scope>NUCLEOTIDE SEQUENCE</scope>
    <source>
        <strain evidence="9">HL-MP18</strain>
    </source>
</reference>
<proteinExistence type="predicted"/>
<keyword evidence="3" id="KW-1003">Cell membrane</keyword>
<gene>
    <name evidence="9" type="ORF">N7U68_02990</name>
</gene>
<evidence type="ECO:0000256" key="2">
    <source>
        <dbReference type="ARBA" id="ARBA00022448"/>
    </source>
</evidence>
<keyword evidence="10" id="KW-1185">Reference proteome</keyword>
<comment type="subcellular location">
    <subcellularLocation>
        <location evidence="1">Cell membrane</location>
        <topology evidence="1">Multi-pass membrane protein</topology>
    </subcellularLocation>
</comment>
<feature type="transmembrane region" description="Helical" evidence="8">
    <location>
        <begin position="236"/>
        <end position="257"/>
    </location>
</feature>
<protein>
    <submittedName>
        <fullName evidence="9">TrkH family potassium uptake protein</fullName>
    </submittedName>
</protein>
<evidence type="ECO:0000256" key="1">
    <source>
        <dbReference type="ARBA" id="ARBA00004651"/>
    </source>
</evidence>
<evidence type="ECO:0000256" key="8">
    <source>
        <dbReference type="SAM" id="Phobius"/>
    </source>
</evidence>
<dbReference type="EMBL" id="CP106738">
    <property type="protein sequence ID" value="UXX83657.1"/>
    <property type="molecule type" value="Genomic_DNA"/>
</dbReference>
<organism evidence="9 10">
    <name type="scientific">Roseovarius pelagicus</name>
    <dbReference type="NCBI Taxonomy" id="2980108"/>
    <lineage>
        <taxon>Bacteria</taxon>
        <taxon>Pseudomonadati</taxon>
        <taxon>Pseudomonadota</taxon>
        <taxon>Alphaproteobacteria</taxon>
        <taxon>Rhodobacterales</taxon>
        <taxon>Roseobacteraceae</taxon>
        <taxon>Roseovarius</taxon>
    </lineage>
</organism>
<feature type="transmembrane region" description="Helical" evidence="8">
    <location>
        <begin position="154"/>
        <end position="174"/>
    </location>
</feature>
<keyword evidence="2" id="KW-0813">Transport</keyword>
<evidence type="ECO:0000256" key="6">
    <source>
        <dbReference type="ARBA" id="ARBA00023065"/>
    </source>
</evidence>
<feature type="transmembrane region" description="Helical" evidence="8">
    <location>
        <begin position="89"/>
        <end position="111"/>
    </location>
</feature>
<evidence type="ECO:0000256" key="7">
    <source>
        <dbReference type="ARBA" id="ARBA00023136"/>
    </source>
</evidence>
<feature type="transmembrane region" description="Helical" evidence="8">
    <location>
        <begin position="375"/>
        <end position="402"/>
    </location>
</feature>
<feature type="transmembrane region" description="Helical" evidence="8">
    <location>
        <begin position="209"/>
        <end position="230"/>
    </location>
</feature>
<dbReference type="PANTHER" id="PTHR32024">
    <property type="entry name" value="TRK SYSTEM POTASSIUM UPTAKE PROTEIN TRKG-RELATED"/>
    <property type="match status" value="1"/>
</dbReference>
<feature type="transmembrane region" description="Helical" evidence="8">
    <location>
        <begin position="264"/>
        <end position="283"/>
    </location>
</feature>
<name>A0ABY6DBW9_9RHOB</name>
<feature type="transmembrane region" description="Helical" evidence="8">
    <location>
        <begin position="303"/>
        <end position="321"/>
    </location>
</feature>
<feature type="transmembrane region" description="Helical" evidence="8">
    <location>
        <begin position="434"/>
        <end position="459"/>
    </location>
</feature>
<feature type="transmembrane region" description="Helical" evidence="8">
    <location>
        <begin position="23"/>
        <end position="46"/>
    </location>
</feature>
<keyword evidence="4 8" id="KW-0812">Transmembrane</keyword>